<feature type="chain" id="PRO_5046585055" description="Lipoprotein" evidence="1">
    <location>
        <begin position="20"/>
        <end position="339"/>
    </location>
</feature>
<proteinExistence type="predicted"/>
<evidence type="ECO:0000313" key="3">
    <source>
        <dbReference type="Proteomes" id="UP001651690"/>
    </source>
</evidence>
<dbReference type="Proteomes" id="UP001651690">
    <property type="component" value="Unassembled WGS sequence"/>
</dbReference>
<evidence type="ECO:0008006" key="4">
    <source>
        <dbReference type="Google" id="ProtNLM"/>
    </source>
</evidence>
<protein>
    <recommendedName>
        <fullName evidence="4">Lipoprotein</fullName>
    </recommendedName>
</protein>
<feature type="signal peptide" evidence="1">
    <location>
        <begin position="1"/>
        <end position="19"/>
    </location>
</feature>
<reference evidence="2 3" key="1">
    <citation type="submission" date="2022-06" db="EMBL/GenBank/DDBJ databases">
        <title>Mycolicibacterium sp. CAU 1645 isolated from seawater.</title>
        <authorList>
            <person name="Kim W."/>
        </authorList>
    </citation>
    <scope>NUCLEOTIDE SEQUENCE [LARGE SCALE GENOMIC DNA]</scope>
    <source>
        <strain evidence="2 3">CAU 1645</strain>
    </source>
</reference>
<evidence type="ECO:0000313" key="2">
    <source>
        <dbReference type="EMBL" id="MCP9275740.1"/>
    </source>
</evidence>
<sequence length="339" mass="35889">MKRLLGVLLGLLLVVTGCAWTTDGAPVAGPRDVDPAVFFAGAVPSYGQSVTDDESATQAYLRAIRRIDPCGFTTRQALATIGEVLSAGTMFEFNSCELEVKVAGSAEPKIVSVVVAMADTDADTPVFTVGDRPVYPFYDAGCGLQVPLPLDELPGAPALTTAEQPHLQLAELISGQGCEFIEEFTKAVVVALDPMRLPLRDALAVYQVRAAEFDPCAVLDRLDGVSAWDSAADLPYLCAFTLRRDESDVDVRLEMKPRSPKDSEADFLMEKRDGVEVYVGNEFCAAIAFVGAELVRKTSGGASIDMGEWATSPAATVSVDAPHCDAATDVAVAAAKTFG</sequence>
<keyword evidence="3" id="KW-1185">Reference proteome</keyword>
<accession>A0ABT1M993</accession>
<dbReference type="EMBL" id="JANDBD010000012">
    <property type="protein sequence ID" value="MCP9275740.1"/>
    <property type="molecule type" value="Genomic_DNA"/>
</dbReference>
<evidence type="ECO:0000256" key="1">
    <source>
        <dbReference type="SAM" id="SignalP"/>
    </source>
</evidence>
<keyword evidence="1" id="KW-0732">Signal</keyword>
<organism evidence="2 3">
    <name type="scientific">Mycolicibacterium arenosum</name>
    <dbReference type="NCBI Taxonomy" id="2952157"/>
    <lineage>
        <taxon>Bacteria</taxon>
        <taxon>Bacillati</taxon>
        <taxon>Actinomycetota</taxon>
        <taxon>Actinomycetes</taxon>
        <taxon>Mycobacteriales</taxon>
        <taxon>Mycobacteriaceae</taxon>
        <taxon>Mycolicibacterium</taxon>
    </lineage>
</organism>
<name>A0ABT1M993_9MYCO</name>
<dbReference type="PROSITE" id="PS51257">
    <property type="entry name" value="PROKAR_LIPOPROTEIN"/>
    <property type="match status" value="1"/>
</dbReference>
<dbReference type="RefSeq" id="WP_255063579.1">
    <property type="nucleotide sequence ID" value="NZ_JANDBD010000012.1"/>
</dbReference>
<comment type="caution">
    <text evidence="2">The sequence shown here is derived from an EMBL/GenBank/DDBJ whole genome shotgun (WGS) entry which is preliminary data.</text>
</comment>
<gene>
    <name evidence="2" type="ORF">NM203_26470</name>
</gene>